<dbReference type="SMART" id="SM00612">
    <property type="entry name" value="Kelch"/>
    <property type="match status" value="2"/>
</dbReference>
<reference evidence="3 6" key="1">
    <citation type="journal article" date="2011" name="Nature">
        <title>The Medicago genome provides insight into the evolution of rhizobial symbioses.</title>
        <authorList>
            <person name="Young N.D."/>
            <person name="Debelle F."/>
            <person name="Oldroyd G.E."/>
            <person name="Geurts R."/>
            <person name="Cannon S.B."/>
            <person name="Udvardi M.K."/>
            <person name="Benedito V.A."/>
            <person name="Mayer K.F."/>
            <person name="Gouzy J."/>
            <person name="Schoof H."/>
            <person name="Van de Peer Y."/>
            <person name="Proost S."/>
            <person name="Cook D.R."/>
            <person name="Meyers B.C."/>
            <person name="Spannagl M."/>
            <person name="Cheung F."/>
            <person name="De Mita S."/>
            <person name="Krishnakumar V."/>
            <person name="Gundlach H."/>
            <person name="Zhou S."/>
            <person name="Mudge J."/>
            <person name="Bharti A.K."/>
            <person name="Murray J.D."/>
            <person name="Naoumkina M.A."/>
            <person name="Rosen B."/>
            <person name="Silverstein K.A."/>
            <person name="Tang H."/>
            <person name="Rombauts S."/>
            <person name="Zhao P.X."/>
            <person name="Zhou P."/>
            <person name="Barbe V."/>
            <person name="Bardou P."/>
            <person name="Bechner M."/>
            <person name="Bellec A."/>
            <person name="Berger A."/>
            <person name="Berges H."/>
            <person name="Bidwell S."/>
            <person name="Bisseling T."/>
            <person name="Choisne N."/>
            <person name="Couloux A."/>
            <person name="Denny R."/>
            <person name="Deshpande S."/>
            <person name="Dai X."/>
            <person name="Doyle J.J."/>
            <person name="Dudez A.M."/>
            <person name="Farmer A.D."/>
            <person name="Fouteau S."/>
            <person name="Franken C."/>
            <person name="Gibelin C."/>
            <person name="Gish J."/>
            <person name="Goldstein S."/>
            <person name="Gonzalez A.J."/>
            <person name="Green P.J."/>
            <person name="Hallab A."/>
            <person name="Hartog M."/>
            <person name="Hua A."/>
            <person name="Humphray S.J."/>
            <person name="Jeong D.H."/>
            <person name="Jing Y."/>
            <person name="Jocker A."/>
            <person name="Kenton S.M."/>
            <person name="Kim D.J."/>
            <person name="Klee K."/>
            <person name="Lai H."/>
            <person name="Lang C."/>
            <person name="Lin S."/>
            <person name="Macmil S.L."/>
            <person name="Magdelenat G."/>
            <person name="Matthews L."/>
            <person name="McCorrison J."/>
            <person name="Monaghan E.L."/>
            <person name="Mun J.H."/>
            <person name="Najar F.Z."/>
            <person name="Nicholson C."/>
            <person name="Noirot C."/>
            <person name="O'Bleness M."/>
            <person name="Paule C.R."/>
            <person name="Poulain J."/>
            <person name="Prion F."/>
            <person name="Qin B."/>
            <person name="Qu C."/>
            <person name="Retzel E.F."/>
            <person name="Riddle C."/>
            <person name="Sallet E."/>
            <person name="Samain S."/>
            <person name="Samson N."/>
            <person name="Sanders I."/>
            <person name="Saurat O."/>
            <person name="Scarpelli C."/>
            <person name="Schiex T."/>
            <person name="Segurens B."/>
            <person name="Severin A.J."/>
            <person name="Sherrier D.J."/>
            <person name="Shi R."/>
            <person name="Sims S."/>
            <person name="Singer S.R."/>
            <person name="Sinharoy S."/>
            <person name="Sterck L."/>
            <person name="Viollet A."/>
            <person name="Wang B.B."/>
            <person name="Wang K."/>
            <person name="Wang M."/>
            <person name="Wang X."/>
            <person name="Warfsmann J."/>
            <person name="Weissenbach J."/>
            <person name="White D.D."/>
            <person name="White J.D."/>
            <person name="Wiley G.B."/>
            <person name="Wincker P."/>
            <person name="Xing Y."/>
            <person name="Yang L."/>
            <person name="Yao Z."/>
            <person name="Ying F."/>
            <person name="Zhai J."/>
            <person name="Zhou L."/>
            <person name="Zuber A."/>
            <person name="Denarie J."/>
            <person name="Dixon R.A."/>
            <person name="May G.D."/>
            <person name="Schwartz D.C."/>
            <person name="Rogers J."/>
            <person name="Quetier F."/>
            <person name="Town C.D."/>
            <person name="Roe B.A."/>
        </authorList>
    </citation>
    <scope>NUCLEOTIDE SEQUENCE [LARGE SCALE GENOMIC DNA]</scope>
    <source>
        <strain evidence="3">A17</strain>
        <strain evidence="5 6">cv. Jemalong A17</strain>
    </source>
</reference>
<dbReference type="KEGG" id="mtr:25499219"/>
<dbReference type="Gramene" id="rna42857">
    <property type="protein sequence ID" value="RHN48170.1"/>
    <property type="gene ID" value="gene42857"/>
</dbReference>
<dbReference type="InterPro" id="IPR006652">
    <property type="entry name" value="Kelch_1"/>
</dbReference>
<accession>A0A072UDK6</accession>
<evidence type="ECO:0000313" key="3">
    <source>
        <dbReference type="EMBL" id="KEH23880.1"/>
    </source>
</evidence>
<dbReference type="Gene3D" id="2.120.10.80">
    <property type="entry name" value="Kelch-type beta propeller"/>
    <property type="match status" value="1"/>
</dbReference>
<dbReference type="EnsemblPlants" id="KEH23880">
    <property type="protein sequence ID" value="KEH23880"/>
    <property type="gene ID" value="MTR_7g096420"/>
</dbReference>
<reference evidence="5" key="3">
    <citation type="submission" date="2015-04" db="UniProtKB">
        <authorList>
            <consortium name="EnsemblPlants"/>
        </authorList>
    </citation>
    <scope>IDENTIFICATION</scope>
    <source>
        <strain evidence="5">cv. Jemalong A17</strain>
    </source>
</reference>
<organism evidence="3 6">
    <name type="scientific">Medicago truncatula</name>
    <name type="common">Barrel medic</name>
    <name type="synonym">Medicago tribuloides</name>
    <dbReference type="NCBI Taxonomy" id="3880"/>
    <lineage>
        <taxon>Eukaryota</taxon>
        <taxon>Viridiplantae</taxon>
        <taxon>Streptophyta</taxon>
        <taxon>Embryophyta</taxon>
        <taxon>Tracheophyta</taxon>
        <taxon>Spermatophyta</taxon>
        <taxon>Magnoliopsida</taxon>
        <taxon>eudicotyledons</taxon>
        <taxon>Gunneridae</taxon>
        <taxon>Pentapetalae</taxon>
        <taxon>rosids</taxon>
        <taxon>fabids</taxon>
        <taxon>Fabales</taxon>
        <taxon>Fabaceae</taxon>
        <taxon>Papilionoideae</taxon>
        <taxon>50 kb inversion clade</taxon>
        <taxon>NPAAA clade</taxon>
        <taxon>Hologalegina</taxon>
        <taxon>IRL clade</taxon>
        <taxon>Trifolieae</taxon>
        <taxon>Medicago</taxon>
    </lineage>
</organism>
<dbReference type="PANTHER" id="PTHR47850">
    <property type="entry name" value="F-BOX/KELCH-REPEAT PROTEIN OR23"/>
    <property type="match status" value="1"/>
</dbReference>
<reference evidence="3 6" key="2">
    <citation type="journal article" date="2014" name="BMC Genomics">
        <title>An improved genome release (version Mt4.0) for the model legume Medicago truncatula.</title>
        <authorList>
            <person name="Tang H."/>
            <person name="Krishnakumar V."/>
            <person name="Bidwell S."/>
            <person name="Rosen B."/>
            <person name="Chan A."/>
            <person name="Zhou S."/>
            <person name="Gentzbittel L."/>
            <person name="Childs K.L."/>
            <person name="Yandell M."/>
            <person name="Gundlach H."/>
            <person name="Mayer K.F."/>
            <person name="Schwartz D.C."/>
            <person name="Town C.D."/>
        </authorList>
    </citation>
    <scope>GENOME REANNOTATION</scope>
    <source>
        <strain evidence="3">A17</strain>
        <strain evidence="5 6">cv. Jemalong A17</strain>
    </source>
</reference>
<dbReference type="EMBL" id="CM001223">
    <property type="protein sequence ID" value="KEH23880.1"/>
    <property type="molecule type" value="Genomic_DNA"/>
</dbReference>
<dbReference type="Proteomes" id="UP000002051">
    <property type="component" value="Unassembled WGS sequence"/>
</dbReference>
<dbReference type="Pfam" id="PF00646">
    <property type="entry name" value="F-box"/>
    <property type="match status" value="1"/>
</dbReference>
<sequence>MNSDENSGDIPPLSTTEDSSPPPPPPPSPPSSVLIPNLPNEVSRTILSMIPYAHHARLKSISKSWKSALSSKSFLNNLLLHNRNSVICIFPQDPSISTPYLFDVNAVAWCPLPPMPCNPHVYGLCNFAAVPFGSHVYIIGGSVFDTRSFPINRPSSSSLVFRFNFRDFSWENRASMISPRGSFAYAVISNPGEIVVAGGGSRHLVFGAAGSRIRAVERYDVEEDRWEEMDPLPCFRAGCVGFVERGEREFRVVGGYSGSMTVSGVFPVDEYCRDAVVMGLEDGLWREVGDVWGDGENVRAGKIVVGDDDCGSPLVFMLDVNEIFRYEMSSNRWVYETCVPKRPPRGSAFGVVVVAGELYVLTHLYDDDFTESRRSRSYKKTGTMCFQIYNPKRKAWRTMVTKSPFTRRVDITSAVLSTIGL</sequence>
<feature type="compositionally biased region" description="Pro residues" evidence="1">
    <location>
        <begin position="20"/>
        <end position="30"/>
    </location>
</feature>
<dbReference type="STRING" id="3880.A0A072UDK6"/>
<dbReference type="SUPFAM" id="SSF81383">
    <property type="entry name" value="F-box domain"/>
    <property type="match status" value="1"/>
</dbReference>
<keyword evidence="6" id="KW-1185">Reference proteome</keyword>
<reference evidence="4" key="4">
    <citation type="journal article" date="2018" name="Nat. Plants">
        <title>Whole-genome landscape of Medicago truncatula symbiotic genes.</title>
        <authorList>
            <person name="Pecrix Y."/>
            <person name="Gamas P."/>
            <person name="Carrere S."/>
        </authorList>
    </citation>
    <scope>NUCLEOTIDE SEQUENCE</scope>
    <source>
        <tissue evidence="4">Leaves</tissue>
    </source>
</reference>
<protein>
    <submittedName>
        <fullName evidence="3">Kelch repeat F-box protein</fullName>
    </submittedName>
    <submittedName>
        <fullName evidence="4">Putative F-box domain, kelch-type beta propeller</fullName>
    </submittedName>
</protein>
<dbReference type="PROSITE" id="PS50181">
    <property type="entry name" value="FBOX"/>
    <property type="match status" value="1"/>
</dbReference>
<feature type="domain" description="F-box" evidence="2">
    <location>
        <begin position="32"/>
        <end position="78"/>
    </location>
</feature>
<evidence type="ECO:0000313" key="5">
    <source>
        <dbReference type="EnsemblPlants" id="KEH23880"/>
    </source>
</evidence>
<evidence type="ECO:0000259" key="2">
    <source>
        <dbReference type="PROSITE" id="PS50181"/>
    </source>
</evidence>
<proteinExistence type="predicted"/>
<dbReference type="PANTHER" id="PTHR47850:SF1">
    <property type="entry name" value="F-BOX_KELCH-REPEAT PROTEIN OR23"/>
    <property type="match status" value="1"/>
</dbReference>
<gene>
    <name evidence="5" type="primary">25499219</name>
    <name evidence="3" type="ordered locus">MTR_7g096420</name>
    <name evidence="4" type="ORF">MtrunA17_Chr7g0260891</name>
</gene>
<dbReference type="EMBL" id="PSQE01000007">
    <property type="protein sequence ID" value="RHN48170.1"/>
    <property type="molecule type" value="Genomic_DNA"/>
</dbReference>
<dbReference type="Proteomes" id="UP000265566">
    <property type="component" value="Chromosome 7"/>
</dbReference>
<dbReference type="InterPro" id="IPR001810">
    <property type="entry name" value="F-box_dom"/>
</dbReference>
<evidence type="ECO:0000256" key="1">
    <source>
        <dbReference type="SAM" id="MobiDB-lite"/>
    </source>
</evidence>
<evidence type="ECO:0000313" key="4">
    <source>
        <dbReference type="EMBL" id="RHN48170.1"/>
    </source>
</evidence>
<dbReference type="SUPFAM" id="SSF117281">
    <property type="entry name" value="Kelch motif"/>
    <property type="match status" value="1"/>
</dbReference>
<dbReference type="AlphaFoldDB" id="A0A072UDK6"/>
<dbReference type="HOGENOM" id="CLU_039887_0_0_1"/>
<name>A0A072UDK6_MEDTR</name>
<dbReference type="OrthoDB" id="45365at2759"/>
<dbReference type="InterPro" id="IPR015915">
    <property type="entry name" value="Kelch-typ_b-propeller"/>
</dbReference>
<dbReference type="ExpressionAtlas" id="A0A072UDK6">
    <property type="expression patterns" value="differential"/>
</dbReference>
<evidence type="ECO:0000313" key="6">
    <source>
        <dbReference type="Proteomes" id="UP000002051"/>
    </source>
</evidence>
<feature type="region of interest" description="Disordered" evidence="1">
    <location>
        <begin position="1"/>
        <end position="34"/>
    </location>
</feature>
<dbReference type="Pfam" id="PF01344">
    <property type="entry name" value="Kelch_1"/>
    <property type="match status" value="1"/>
</dbReference>
<dbReference type="InterPro" id="IPR036047">
    <property type="entry name" value="F-box-like_dom_sf"/>
</dbReference>